<dbReference type="EMBL" id="LVLJ01003439">
    <property type="protein sequence ID" value="OAE21410.1"/>
    <property type="molecule type" value="Genomic_DNA"/>
</dbReference>
<feature type="region of interest" description="Disordered" evidence="1">
    <location>
        <begin position="163"/>
        <end position="189"/>
    </location>
</feature>
<evidence type="ECO:0000313" key="2">
    <source>
        <dbReference type="EMBL" id="OAE21410.1"/>
    </source>
</evidence>
<keyword evidence="3" id="KW-1185">Reference proteome</keyword>
<proteinExistence type="predicted"/>
<gene>
    <name evidence="2" type="ORF">AXG93_2061s1010</name>
</gene>
<reference evidence="2" key="1">
    <citation type="submission" date="2016-03" db="EMBL/GenBank/DDBJ databases">
        <title>Mechanisms controlling the formation of the plant cell surface in tip-growing cells are functionally conserved among land plants.</title>
        <authorList>
            <person name="Honkanen S."/>
            <person name="Jones V.A."/>
            <person name="Morieri G."/>
            <person name="Champion C."/>
            <person name="Hetherington A.J."/>
            <person name="Kelly S."/>
            <person name="Saint-Marcoux D."/>
            <person name="Proust H."/>
            <person name="Prescott H."/>
            <person name="Dolan L."/>
        </authorList>
    </citation>
    <scope>NUCLEOTIDE SEQUENCE [LARGE SCALE GENOMIC DNA]</scope>
    <source>
        <tissue evidence="2">Whole gametophyte</tissue>
    </source>
</reference>
<name>A0A176VKJ2_MARPO</name>
<protein>
    <submittedName>
        <fullName evidence="2">Uncharacterized protein</fullName>
    </submittedName>
</protein>
<dbReference type="AlphaFoldDB" id="A0A176VKJ2"/>
<feature type="region of interest" description="Disordered" evidence="1">
    <location>
        <begin position="1"/>
        <end position="35"/>
    </location>
</feature>
<evidence type="ECO:0000256" key="1">
    <source>
        <dbReference type="SAM" id="MobiDB-lite"/>
    </source>
</evidence>
<evidence type="ECO:0000313" key="3">
    <source>
        <dbReference type="Proteomes" id="UP000077202"/>
    </source>
</evidence>
<comment type="caution">
    <text evidence="2">The sequence shown here is derived from an EMBL/GenBank/DDBJ whole genome shotgun (WGS) entry which is preliminary data.</text>
</comment>
<organism evidence="2 3">
    <name type="scientific">Marchantia polymorpha subsp. ruderalis</name>
    <dbReference type="NCBI Taxonomy" id="1480154"/>
    <lineage>
        <taxon>Eukaryota</taxon>
        <taxon>Viridiplantae</taxon>
        <taxon>Streptophyta</taxon>
        <taxon>Embryophyta</taxon>
        <taxon>Marchantiophyta</taxon>
        <taxon>Marchantiopsida</taxon>
        <taxon>Marchantiidae</taxon>
        <taxon>Marchantiales</taxon>
        <taxon>Marchantiaceae</taxon>
        <taxon>Marchantia</taxon>
    </lineage>
</organism>
<feature type="compositionally biased region" description="Low complexity" evidence="1">
    <location>
        <begin position="166"/>
        <end position="176"/>
    </location>
</feature>
<feature type="compositionally biased region" description="Basic and acidic residues" evidence="1">
    <location>
        <begin position="24"/>
        <end position="34"/>
    </location>
</feature>
<accession>A0A176VKJ2</accession>
<dbReference type="Proteomes" id="UP000077202">
    <property type="component" value="Unassembled WGS sequence"/>
</dbReference>
<sequence length="242" mass="27108">MSTVNEPSEVSERTTWKNRRNIKKAKEESKKEKLAASARKVLGPIPFKTIRTAGQTARNAAHQEKLATIPTQSHLSPSAVSPWITAKSVIFITSTLRILVQDVDLEFHSEVEVIGSTRRVRTKIASFEERLAKALLPSSKPNTLKEEQASLDSIVKTQSAKDLNGAATSTSQTTAQPITRHSYPKFKDRDEDDDADAYIKLFKSISLTNKEFDDADMLQNFSNLLQKKARTEKNYTTTKREA</sequence>